<dbReference type="AlphaFoldDB" id="A0AAV8VAD0"/>
<dbReference type="Proteomes" id="UP001159042">
    <property type="component" value="Unassembled WGS sequence"/>
</dbReference>
<evidence type="ECO:0000256" key="2">
    <source>
        <dbReference type="SAM" id="SignalP"/>
    </source>
</evidence>
<accession>A0AAV8VAD0</accession>
<dbReference type="InterPro" id="IPR012464">
    <property type="entry name" value="DUF1676"/>
</dbReference>
<keyword evidence="2" id="KW-0732">Signal</keyword>
<evidence type="ECO:0000313" key="4">
    <source>
        <dbReference type="Proteomes" id="UP001159042"/>
    </source>
</evidence>
<feature type="transmembrane region" description="Helical" evidence="1">
    <location>
        <begin position="201"/>
        <end position="225"/>
    </location>
</feature>
<organism evidence="3 4">
    <name type="scientific">Exocentrus adspersus</name>
    <dbReference type="NCBI Taxonomy" id="1586481"/>
    <lineage>
        <taxon>Eukaryota</taxon>
        <taxon>Metazoa</taxon>
        <taxon>Ecdysozoa</taxon>
        <taxon>Arthropoda</taxon>
        <taxon>Hexapoda</taxon>
        <taxon>Insecta</taxon>
        <taxon>Pterygota</taxon>
        <taxon>Neoptera</taxon>
        <taxon>Endopterygota</taxon>
        <taxon>Coleoptera</taxon>
        <taxon>Polyphaga</taxon>
        <taxon>Cucujiformia</taxon>
        <taxon>Chrysomeloidea</taxon>
        <taxon>Cerambycidae</taxon>
        <taxon>Lamiinae</taxon>
        <taxon>Acanthocinini</taxon>
        <taxon>Exocentrus</taxon>
    </lineage>
</organism>
<evidence type="ECO:0000256" key="1">
    <source>
        <dbReference type="SAM" id="Phobius"/>
    </source>
</evidence>
<keyword evidence="1" id="KW-1133">Transmembrane helix</keyword>
<sequence length="292" mass="31674">MNSKVISVVLAVSFFAVAAAGPVVDDNKGHINLVQSNDPTIEEALLKKLNAKCANHDTSSCMMLKLVTYFNRLMKKSNIDMGDIEITQTSTETINYDTGRSINDIEKMSEEEQLSQFFVDKVSNFIRTRALKWKVLDSADVVVSGKSNKDGGLSLDLSLHPIPEGVEESRKKKGGNEGGMQAIIAAAVMKAALLKALAFKALVFLVGKALLVSKLALVLAVIIGLKKLLHQEKHVTYEVVAHPHHEHVHDVHHVEHGHSGGGFDGGHGGWGRNFDSQAAQNLAYSAHVPSNK</sequence>
<keyword evidence="4" id="KW-1185">Reference proteome</keyword>
<evidence type="ECO:0000313" key="3">
    <source>
        <dbReference type="EMBL" id="KAJ8910871.1"/>
    </source>
</evidence>
<feature type="chain" id="PRO_5044012487" description="Osiris 7" evidence="2">
    <location>
        <begin position="21"/>
        <end position="292"/>
    </location>
</feature>
<dbReference type="GO" id="GO:0016020">
    <property type="term" value="C:membrane"/>
    <property type="evidence" value="ECO:0007669"/>
    <property type="project" value="TreeGrafter"/>
</dbReference>
<dbReference type="Pfam" id="PF07898">
    <property type="entry name" value="DUF1676"/>
    <property type="match status" value="1"/>
</dbReference>
<gene>
    <name evidence="3" type="ORF">NQ315_000501</name>
</gene>
<dbReference type="PANTHER" id="PTHR21879">
    <property type="entry name" value="FI03362P-RELATED-RELATED"/>
    <property type="match status" value="1"/>
</dbReference>
<proteinExistence type="predicted"/>
<feature type="signal peptide" evidence="2">
    <location>
        <begin position="1"/>
        <end position="20"/>
    </location>
</feature>
<keyword evidence="1" id="KW-0472">Membrane</keyword>
<evidence type="ECO:0008006" key="5">
    <source>
        <dbReference type="Google" id="ProtNLM"/>
    </source>
</evidence>
<reference evidence="3 4" key="1">
    <citation type="journal article" date="2023" name="Insect Mol. Biol.">
        <title>Genome sequencing provides insights into the evolution of gene families encoding plant cell wall-degrading enzymes in longhorned beetles.</title>
        <authorList>
            <person name="Shin N.R."/>
            <person name="Okamura Y."/>
            <person name="Kirsch R."/>
            <person name="Pauchet Y."/>
        </authorList>
    </citation>
    <scope>NUCLEOTIDE SEQUENCE [LARGE SCALE GENOMIC DNA]</scope>
    <source>
        <strain evidence="3">EAD_L_NR</strain>
    </source>
</reference>
<keyword evidence="1" id="KW-0812">Transmembrane</keyword>
<name>A0AAV8VAD0_9CUCU</name>
<comment type="caution">
    <text evidence="3">The sequence shown here is derived from an EMBL/GenBank/DDBJ whole genome shotgun (WGS) entry which is preliminary data.</text>
</comment>
<dbReference type="EMBL" id="JANEYG010000237">
    <property type="protein sequence ID" value="KAJ8910871.1"/>
    <property type="molecule type" value="Genomic_DNA"/>
</dbReference>
<dbReference type="PANTHER" id="PTHR21879:SF3">
    <property type="entry name" value="FI03378P"/>
    <property type="match status" value="1"/>
</dbReference>
<protein>
    <recommendedName>
        <fullName evidence="5">Osiris 7</fullName>
    </recommendedName>
</protein>